<protein>
    <submittedName>
        <fullName evidence="2">Uncharacterized protein</fullName>
    </submittedName>
</protein>
<keyword evidence="3" id="KW-1185">Reference proteome</keyword>
<dbReference type="EMBL" id="LRGB01000024">
    <property type="protein sequence ID" value="KZS21320.1"/>
    <property type="molecule type" value="Genomic_DNA"/>
</dbReference>
<feature type="compositionally biased region" description="Basic residues" evidence="1">
    <location>
        <begin position="26"/>
        <end position="38"/>
    </location>
</feature>
<evidence type="ECO:0000313" key="3">
    <source>
        <dbReference type="Proteomes" id="UP000076858"/>
    </source>
</evidence>
<feature type="region of interest" description="Disordered" evidence="1">
    <location>
        <begin position="20"/>
        <end position="44"/>
    </location>
</feature>
<sequence>MCFPCFFFVAGRKGKTSINVTSRTGVSKRSKNKKKKGGRSISTV</sequence>
<accession>A0A162SI22</accession>
<evidence type="ECO:0000256" key="1">
    <source>
        <dbReference type="SAM" id="MobiDB-lite"/>
    </source>
</evidence>
<comment type="caution">
    <text evidence="2">The sequence shown here is derived from an EMBL/GenBank/DDBJ whole genome shotgun (WGS) entry which is preliminary data.</text>
</comment>
<organism evidence="2 3">
    <name type="scientific">Daphnia magna</name>
    <dbReference type="NCBI Taxonomy" id="35525"/>
    <lineage>
        <taxon>Eukaryota</taxon>
        <taxon>Metazoa</taxon>
        <taxon>Ecdysozoa</taxon>
        <taxon>Arthropoda</taxon>
        <taxon>Crustacea</taxon>
        <taxon>Branchiopoda</taxon>
        <taxon>Diplostraca</taxon>
        <taxon>Cladocera</taxon>
        <taxon>Anomopoda</taxon>
        <taxon>Daphniidae</taxon>
        <taxon>Daphnia</taxon>
    </lineage>
</organism>
<name>A0A162SI22_9CRUS</name>
<dbReference type="AlphaFoldDB" id="A0A162SI22"/>
<gene>
    <name evidence="2" type="ORF">APZ42_011236</name>
</gene>
<evidence type="ECO:0000313" key="2">
    <source>
        <dbReference type="EMBL" id="KZS21320.1"/>
    </source>
</evidence>
<reference evidence="2 3" key="1">
    <citation type="submission" date="2016-03" db="EMBL/GenBank/DDBJ databases">
        <title>EvidentialGene: Evidence-directed Construction of Genes on Genomes.</title>
        <authorList>
            <person name="Gilbert D.G."/>
            <person name="Choi J.-H."/>
            <person name="Mockaitis K."/>
            <person name="Colbourne J."/>
            <person name="Pfrender M."/>
        </authorList>
    </citation>
    <scope>NUCLEOTIDE SEQUENCE [LARGE SCALE GENOMIC DNA]</scope>
    <source>
        <strain evidence="2 3">Xinb3</strain>
        <tissue evidence="2">Complete organism</tissue>
    </source>
</reference>
<proteinExistence type="predicted"/>
<dbReference type="Proteomes" id="UP000076858">
    <property type="component" value="Unassembled WGS sequence"/>
</dbReference>